<dbReference type="SUPFAM" id="SSF50814">
    <property type="entry name" value="Lipocalins"/>
    <property type="match status" value="1"/>
</dbReference>
<dbReference type="HOGENOM" id="CLU_068449_0_1_4"/>
<protein>
    <recommendedName>
        <fullName evidence="2">Outer membrane lipoprotein Blc</fullName>
    </recommendedName>
</protein>
<dbReference type="Pfam" id="PF08212">
    <property type="entry name" value="Lipocalin_2"/>
    <property type="match status" value="1"/>
</dbReference>
<dbReference type="Proteomes" id="UP000056322">
    <property type="component" value="Chromosome 1"/>
</dbReference>
<dbReference type="Gene3D" id="2.40.128.20">
    <property type="match status" value="1"/>
</dbReference>
<name>A0A0B7IX80_9PROT</name>
<keyword evidence="2" id="KW-0449">Lipoprotein</keyword>
<dbReference type="PANTHER" id="PTHR10612:SF34">
    <property type="entry name" value="APOLIPOPROTEIN D"/>
    <property type="match status" value="1"/>
</dbReference>
<keyword evidence="2" id="KW-0998">Cell outer membrane</keyword>
<keyword evidence="2" id="KW-0732">Signal</keyword>
<sequence length="180" mass="20487">MKRSILASMCAVLTACASLPPIKTVEQVNLNKFMGDWYVIACIPTLIEKDVHNGIESYALDTDGSIKTTFTFRKGSANGELKSYHPRGFVVPNTGNAIWGMQFIWPIKAEYRIVYLDEAYQTTIIARNARDYVWLMSRNPSMTNEQYSGFVAKIQEMGYDINKLVKIPQEWESTMKKDVP</sequence>
<evidence type="ECO:0000313" key="5">
    <source>
        <dbReference type="Proteomes" id="UP000056322"/>
    </source>
</evidence>
<dbReference type="OrthoDB" id="9793905at2"/>
<dbReference type="KEGG" id="mbac:BN1209_0630"/>
<dbReference type="GO" id="GO:0006950">
    <property type="term" value="P:response to stress"/>
    <property type="evidence" value="ECO:0007669"/>
    <property type="project" value="UniProtKB-ARBA"/>
</dbReference>
<dbReference type="InterPro" id="IPR022272">
    <property type="entry name" value="Lipocalin_CS"/>
</dbReference>
<accession>A0A0B7IX80</accession>
<dbReference type="InterPro" id="IPR012674">
    <property type="entry name" value="Calycin"/>
</dbReference>
<dbReference type="AlphaFoldDB" id="A0A0B7IX80"/>
<comment type="subunit">
    <text evidence="2">Homodimer.</text>
</comment>
<dbReference type="EMBL" id="LN794158">
    <property type="protein sequence ID" value="CEN55673.1"/>
    <property type="molecule type" value="Genomic_DNA"/>
</dbReference>
<dbReference type="InterPro" id="IPR000566">
    <property type="entry name" value="Lipocln_cytosolic_FA-bd_dom"/>
</dbReference>
<keyword evidence="2" id="KW-0446">Lipid-binding</keyword>
<comment type="similarity">
    <text evidence="1 2">Belongs to the calycin superfamily. Lipocalin family.</text>
</comment>
<comment type="function">
    <text evidence="2">Involved in the storage or transport of lipids necessary for membrane maintenance under stressful conditions. Displays a binding preference for lysophospholipids.</text>
</comment>
<dbReference type="PROSITE" id="PS51257">
    <property type="entry name" value="PROKAR_LIPOPROTEIN"/>
    <property type="match status" value="1"/>
</dbReference>
<dbReference type="CDD" id="cd19438">
    <property type="entry name" value="lipocalin_Blc-like"/>
    <property type="match status" value="1"/>
</dbReference>
<dbReference type="InterPro" id="IPR047202">
    <property type="entry name" value="Lipocalin_Blc-like_dom"/>
</dbReference>
<dbReference type="PRINTS" id="PR01171">
    <property type="entry name" value="BCTLIPOCALIN"/>
</dbReference>
<gene>
    <name evidence="4" type="ORF">BN1209_0630</name>
</gene>
<dbReference type="GO" id="GO:0009279">
    <property type="term" value="C:cell outer membrane"/>
    <property type="evidence" value="ECO:0007669"/>
    <property type="project" value="UniProtKB-SubCell"/>
</dbReference>
<dbReference type="PROSITE" id="PS00213">
    <property type="entry name" value="LIPOCALIN"/>
    <property type="match status" value="1"/>
</dbReference>
<feature type="domain" description="Lipocalin/cytosolic fatty-acid binding" evidence="3">
    <location>
        <begin position="28"/>
        <end position="169"/>
    </location>
</feature>
<feature type="signal peptide" evidence="2">
    <location>
        <begin position="1"/>
        <end position="17"/>
    </location>
</feature>
<dbReference type="PIRSF" id="PIRSF036893">
    <property type="entry name" value="Lipocalin_ApoD"/>
    <property type="match status" value="1"/>
</dbReference>
<evidence type="ECO:0000256" key="2">
    <source>
        <dbReference type="PIRNR" id="PIRNR036893"/>
    </source>
</evidence>
<evidence type="ECO:0000259" key="3">
    <source>
        <dbReference type="Pfam" id="PF08212"/>
    </source>
</evidence>
<reference evidence="5" key="1">
    <citation type="submission" date="2014-12" db="EMBL/GenBank/DDBJ databases">
        <authorList>
            <person name="Salcher M.M."/>
        </authorList>
    </citation>
    <scope>NUCLEOTIDE SEQUENCE [LARGE SCALE GENOMIC DNA]</scope>
    <source>
        <strain evidence="5">MMS-10A-171</strain>
    </source>
</reference>
<evidence type="ECO:0000256" key="1">
    <source>
        <dbReference type="ARBA" id="ARBA00006889"/>
    </source>
</evidence>
<dbReference type="InterPro" id="IPR022271">
    <property type="entry name" value="Lipocalin_ApoD"/>
</dbReference>
<evidence type="ECO:0000313" key="4">
    <source>
        <dbReference type="EMBL" id="CEN55673.1"/>
    </source>
</evidence>
<dbReference type="STRING" id="1581680.BN1209_0630"/>
<proteinExistence type="inferred from homology"/>
<organism evidence="4 5">
    <name type="scientific">Candidatus Methylopumilus turicensis</name>
    <dbReference type="NCBI Taxonomy" id="1581680"/>
    <lineage>
        <taxon>Bacteria</taxon>
        <taxon>Pseudomonadati</taxon>
        <taxon>Pseudomonadota</taxon>
        <taxon>Betaproteobacteria</taxon>
        <taxon>Nitrosomonadales</taxon>
        <taxon>Methylophilaceae</taxon>
        <taxon>Candidatus Methylopumilus</taxon>
    </lineage>
</organism>
<keyword evidence="2" id="KW-0472">Membrane</keyword>
<dbReference type="PANTHER" id="PTHR10612">
    <property type="entry name" value="APOLIPOPROTEIN D"/>
    <property type="match status" value="1"/>
</dbReference>
<dbReference type="RefSeq" id="WP_045750909.1">
    <property type="nucleotide sequence ID" value="NZ_LN794158.1"/>
</dbReference>
<comment type="subcellular location">
    <subcellularLocation>
        <location evidence="2">Cell outer membrane</location>
    </subcellularLocation>
</comment>
<dbReference type="GO" id="GO:0008289">
    <property type="term" value="F:lipid binding"/>
    <property type="evidence" value="ECO:0007669"/>
    <property type="project" value="UniProtKB-UniRule"/>
</dbReference>
<feature type="chain" id="PRO_5013433182" description="Outer membrane lipoprotein Blc" evidence="2">
    <location>
        <begin position="18"/>
        <end position="180"/>
    </location>
</feature>
<keyword evidence="5" id="KW-1185">Reference proteome</keyword>
<dbReference type="InterPro" id="IPR002446">
    <property type="entry name" value="Lipocalin_bac"/>
</dbReference>